<dbReference type="Pfam" id="PF00270">
    <property type="entry name" value="DEAD"/>
    <property type="match status" value="1"/>
</dbReference>
<dbReference type="InterPro" id="IPR014001">
    <property type="entry name" value="Helicase_ATP-bd"/>
</dbReference>
<evidence type="ECO:0000313" key="6">
    <source>
        <dbReference type="EMBL" id="BAM41890.1"/>
    </source>
</evidence>
<dbReference type="GeneID" id="20716352"/>
<dbReference type="GO" id="GO:0004386">
    <property type="term" value="F:helicase activity"/>
    <property type="evidence" value="ECO:0007669"/>
    <property type="project" value="UniProtKB-KW"/>
</dbReference>
<evidence type="ECO:0000259" key="5">
    <source>
        <dbReference type="PROSITE" id="PS51194"/>
    </source>
</evidence>
<dbReference type="InterPro" id="IPR011545">
    <property type="entry name" value="DEAD/DEAH_box_helicase_dom"/>
</dbReference>
<keyword evidence="1" id="KW-0547">Nucleotide-binding</keyword>
<evidence type="ECO:0000256" key="2">
    <source>
        <dbReference type="ARBA" id="ARBA00022801"/>
    </source>
</evidence>
<dbReference type="InterPro" id="IPR027417">
    <property type="entry name" value="P-loop_NTPase"/>
</dbReference>
<dbReference type="EMBL" id="AP011949">
    <property type="protein sequence ID" value="BAM41890.1"/>
    <property type="molecule type" value="Genomic_DNA"/>
</dbReference>
<dbReference type="SUPFAM" id="SSF52540">
    <property type="entry name" value="P-loop containing nucleoside triphosphate hydrolases"/>
    <property type="match status" value="2"/>
</dbReference>
<dbReference type="SMART" id="SM00487">
    <property type="entry name" value="DEXDc"/>
    <property type="match status" value="1"/>
</dbReference>
<dbReference type="Pfam" id="PF00271">
    <property type="entry name" value="Helicase_C"/>
    <property type="match status" value="1"/>
</dbReference>
<keyword evidence="4" id="KW-0067">ATP-binding</keyword>
<reference evidence="6 7" key="1">
    <citation type="journal article" date="2012" name="MBio">
        <title>Comparative genome analysis of three eukaryotic parasites with differing abilities to transform leukocytes reveals key mediators of Theileria-induced leukocyte transformation.</title>
        <authorList>
            <person name="Hayashida K."/>
            <person name="Hara Y."/>
            <person name="Abe T."/>
            <person name="Yamasaki C."/>
            <person name="Toyoda A."/>
            <person name="Kosuge T."/>
            <person name="Suzuki Y."/>
            <person name="Sato Y."/>
            <person name="Kawashima S."/>
            <person name="Katayama T."/>
            <person name="Wakaguri H."/>
            <person name="Inoue N."/>
            <person name="Homma K."/>
            <person name="Tada-Umezaki M."/>
            <person name="Yagi Y."/>
            <person name="Fujii Y."/>
            <person name="Habara T."/>
            <person name="Kanehisa M."/>
            <person name="Watanabe H."/>
            <person name="Ito K."/>
            <person name="Gojobori T."/>
            <person name="Sugawara H."/>
            <person name="Imanishi T."/>
            <person name="Weir W."/>
            <person name="Gardner M."/>
            <person name="Pain A."/>
            <person name="Shiels B."/>
            <person name="Hattori M."/>
            <person name="Nene V."/>
            <person name="Sugimoto C."/>
        </authorList>
    </citation>
    <scope>NUCLEOTIDE SEQUENCE [LARGE SCALE GENOMIC DNA]</scope>
    <source>
        <strain evidence="6 7">Shintoku</strain>
    </source>
</reference>
<dbReference type="AlphaFoldDB" id="J4DAC7"/>
<evidence type="ECO:0000256" key="4">
    <source>
        <dbReference type="ARBA" id="ARBA00022840"/>
    </source>
</evidence>
<dbReference type="STRING" id="869250.J4DAC7"/>
<evidence type="ECO:0000313" key="7">
    <source>
        <dbReference type="Proteomes" id="UP000003786"/>
    </source>
</evidence>
<evidence type="ECO:0000256" key="1">
    <source>
        <dbReference type="ARBA" id="ARBA00022741"/>
    </source>
</evidence>
<organism evidence="6 7">
    <name type="scientific">Theileria orientalis strain Shintoku</name>
    <dbReference type="NCBI Taxonomy" id="869250"/>
    <lineage>
        <taxon>Eukaryota</taxon>
        <taxon>Sar</taxon>
        <taxon>Alveolata</taxon>
        <taxon>Apicomplexa</taxon>
        <taxon>Aconoidasida</taxon>
        <taxon>Piroplasmida</taxon>
        <taxon>Theileriidae</taxon>
        <taxon>Theileria</taxon>
    </lineage>
</organism>
<keyword evidence="2" id="KW-0378">Hydrolase</keyword>
<keyword evidence="7" id="KW-1185">Reference proteome</keyword>
<dbReference type="InterPro" id="IPR001650">
    <property type="entry name" value="Helicase_C-like"/>
</dbReference>
<dbReference type="KEGG" id="tot:TOT_040000270"/>
<keyword evidence="3 6" id="KW-0347">Helicase</keyword>
<dbReference type="Gene3D" id="3.40.50.300">
    <property type="entry name" value="P-loop containing nucleotide triphosphate hydrolases"/>
    <property type="match status" value="2"/>
</dbReference>
<accession>J4DAC7</accession>
<protein>
    <submittedName>
        <fullName evidence="6">DEAD-box family helicase</fullName>
    </submittedName>
</protein>
<dbReference type="eggNOG" id="KOG0331">
    <property type="taxonomic scope" value="Eukaryota"/>
</dbReference>
<dbReference type="RefSeq" id="XP_009692191.1">
    <property type="nucleotide sequence ID" value="XM_009693896.1"/>
</dbReference>
<dbReference type="GO" id="GO:0003676">
    <property type="term" value="F:nucleic acid binding"/>
    <property type="evidence" value="ECO:0007669"/>
    <property type="project" value="InterPro"/>
</dbReference>
<dbReference type="PROSITE" id="PS51194">
    <property type="entry name" value="HELICASE_CTER"/>
    <property type="match status" value="1"/>
</dbReference>
<dbReference type="PANTHER" id="PTHR47960">
    <property type="entry name" value="DEAD-BOX ATP-DEPENDENT RNA HELICASE 50"/>
    <property type="match status" value="1"/>
</dbReference>
<dbReference type="OMA" id="WGCVDIV"/>
<name>J4DAC7_THEOR</name>
<sequence length="729" mass="82610">MYRRLASSLHKRINSNNFKCNPYILNKNVNDNNVCDKNAQGGMESQLKSQISLHPSVVLHPAIQYSLISNKILKNLNDIQESSYLSIVSGKDVTIHSPIGTGKTIAYLLPILNNVYHIHDMLERLMVKGDLKLAESEVKLRNMSLGRSSRLGHSVLPTTMSNHVQDMEDLESFGKNMFEMYKSGTTIDKLIDVLYLNEPRSLRSLNMPAIPMKTWKKRSKNSIYRKIMSNPLGSVRCAVILVPNKDLISQVLSYIDKIDVLGRLSIQTLTNVQYDTSTVKVVENEKSNADREAYKNGLKNEEIDNDRLSGCSTETGDKSIFYEDELKMVESVPIKEMGDMEVETVAMNMGNRVNRVKIKCTEGDDYGIDGIVPESVQYKKRPLITSDTIQWGCVDIVVSTVQSFAFEIMSCSARGIYPVCVVFDEVDMLFENNANRSSILEIISRLRPRPPSYNPLVHLRKRTSRPPPPVQIINVGSTINFGGLQTCGSMIHDRFSTSKLVFSEHNHLISPELRFERADSEGKLNTLVKTIVNNPVKKTVVYCNSLSSCKLIYDTLRKHDWPVMSFHSRSALATRLAILKTFQDDEPRILVATDLITRGINLAVDHIINYDFPTSSSVFFHRIKSPSSRVTSIVTDDAELHTQIKHFSSKKKPINQILSRKRSLRKKLDRLKLKGGPRIHVSEPRVENKISDRDFFTSKIQIKNSVDGDVKYARVPLKRRLAPLFNNYS</sequence>
<dbReference type="CDD" id="cd18787">
    <property type="entry name" value="SF2_C_DEAD"/>
    <property type="match status" value="1"/>
</dbReference>
<dbReference type="Proteomes" id="UP000003786">
    <property type="component" value="Chromosome 4"/>
</dbReference>
<feature type="domain" description="Helicase C-terminal" evidence="5">
    <location>
        <begin position="523"/>
        <end position="665"/>
    </location>
</feature>
<evidence type="ECO:0000256" key="3">
    <source>
        <dbReference type="ARBA" id="ARBA00022806"/>
    </source>
</evidence>
<dbReference type="GO" id="GO:0016787">
    <property type="term" value="F:hydrolase activity"/>
    <property type="evidence" value="ECO:0007669"/>
    <property type="project" value="UniProtKB-KW"/>
</dbReference>
<dbReference type="GO" id="GO:0005524">
    <property type="term" value="F:ATP binding"/>
    <property type="evidence" value="ECO:0007669"/>
    <property type="project" value="UniProtKB-KW"/>
</dbReference>
<gene>
    <name evidence="6" type="ORF">TOT_040000270</name>
</gene>
<dbReference type="OrthoDB" id="432247at2759"/>
<proteinExistence type="predicted"/>
<dbReference type="VEuPathDB" id="PiroplasmaDB:TOT_040000270"/>
<dbReference type="SMART" id="SM00490">
    <property type="entry name" value="HELICc"/>
    <property type="match status" value="1"/>
</dbReference>